<dbReference type="EMBL" id="WHWB01033784">
    <property type="protein sequence ID" value="KAJ7417060.1"/>
    <property type="molecule type" value="Genomic_DNA"/>
</dbReference>
<protein>
    <submittedName>
        <fullName evidence="2">Ig heavy chain V region C3-like protein</fullName>
    </submittedName>
</protein>
<comment type="caution">
    <text evidence="2">The sequence shown here is derived from an EMBL/GenBank/DDBJ whole genome shotgun (WGS) entry which is preliminary data.</text>
</comment>
<dbReference type="Proteomes" id="UP001145742">
    <property type="component" value="Unassembled WGS sequence"/>
</dbReference>
<gene>
    <name evidence="2" type="ORF">WISP_66724</name>
</gene>
<organism evidence="2 3">
    <name type="scientific">Willisornis vidua</name>
    <name type="common">Xingu scale-backed antbird</name>
    <dbReference type="NCBI Taxonomy" id="1566151"/>
    <lineage>
        <taxon>Eukaryota</taxon>
        <taxon>Metazoa</taxon>
        <taxon>Chordata</taxon>
        <taxon>Craniata</taxon>
        <taxon>Vertebrata</taxon>
        <taxon>Euteleostomi</taxon>
        <taxon>Archelosauria</taxon>
        <taxon>Archosauria</taxon>
        <taxon>Dinosauria</taxon>
        <taxon>Saurischia</taxon>
        <taxon>Theropoda</taxon>
        <taxon>Coelurosauria</taxon>
        <taxon>Aves</taxon>
        <taxon>Neognathae</taxon>
        <taxon>Neoaves</taxon>
        <taxon>Telluraves</taxon>
        <taxon>Australaves</taxon>
        <taxon>Passeriformes</taxon>
        <taxon>Thamnophilidae</taxon>
        <taxon>Willisornis</taxon>
    </lineage>
</organism>
<evidence type="ECO:0000259" key="1">
    <source>
        <dbReference type="Pfam" id="PF00078"/>
    </source>
</evidence>
<sequence>MERILLEATVRHMEDREVIWNSQHGYTQAKSCLTNPVAFYTGVIPSVDKGRATDGIYLDFWKAFDMVLHNILLSKLEKDRLVLTVGWIRNWLDSNMHRIVVKALMSEWISMTSDALQGSALGPVLFNLSINNIDSGIKCTLNKFADNTKMSGAVDVPGGQNAI</sequence>
<dbReference type="InterPro" id="IPR000477">
    <property type="entry name" value="RT_dom"/>
</dbReference>
<accession>A0ABQ9DE98</accession>
<evidence type="ECO:0000313" key="3">
    <source>
        <dbReference type="Proteomes" id="UP001145742"/>
    </source>
</evidence>
<evidence type="ECO:0000313" key="2">
    <source>
        <dbReference type="EMBL" id="KAJ7417060.1"/>
    </source>
</evidence>
<name>A0ABQ9DE98_9PASS</name>
<proteinExistence type="predicted"/>
<dbReference type="PANTHER" id="PTHR33332">
    <property type="entry name" value="REVERSE TRANSCRIPTASE DOMAIN-CONTAINING PROTEIN"/>
    <property type="match status" value="1"/>
</dbReference>
<feature type="domain" description="Reverse transcriptase" evidence="1">
    <location>
        <begin position="3"/>
        <end position="147"/>
    </location>
</feature>
<keyword evidence="3" id="KW-1185">Reference proteome</keyword>
<dbReference type="Pfam" id="PF00078">
    <property type="entry name" value="RVT_1"/>
    <property type="match status" value="1"/>
</dbReference>
<reference evidence="2" key="1">
    <citation type="submission" date="2019-10" db="EMBL/GenBank/DDBJ databases">
        <authorList>
            <person name="Soares A.E.R."/>
            <person name="Aleixo A."/>
            <person name="Schneider P."/>
            <person name="Miyaki C.Y."/>
            <person name="Schneider M.P."/>
            <person name="Mello C."/>
            <person name="Vasconcelos A.T.R."/>
        </authorList>
    </citation>
    <scope>NUCLEOTIDE SEQUENCE</scope>
    <source>
        <tissue evidence="2">Muscle</tissue>
    </source>
</reference>